<dbReference type="Proteomes" id="UP000296049">
    <property type="component" value="Unassembled WGS sequence"/>
</dbReference>
<sequence>MMKSSHKEILVNCSKYEKTRSREPYSNATTRGHGGGTTHGLGSAHPTGQGTKTMKTMNPSLPRPSGAGALSDCLTPRPCRGLPYAAPKILMGGLGAQLQHELAQKILRDRQLSLPSIHSKSLPKKRN</sequence>
<protein>
    <submittedName>
        <fullName evidence="2">Uncharacterized protein</fullName>
    </submittedName>
</protein>
<evidence type="ECO:0000313" key="2">
    <source>
        <dbReference type="EMBL" id="EOB02234.1"/>
    </source>
</evidence>
<proteinExistence type="predicted"/>
<keyword evidence="3" id="KW-1185">Reference proteome</keyword>
<dbReference type="AlphaFoldDB" id="R0L9A6"/>
<reference evidence="3" key="1">
    <citation type="journal article" date="2013" name="Nat. Genet.">
        <title>The duck genome and transcriptome provide insight into an avian influenza virus reservoir species.</title>
        <authorList>
            <person name="Huang Y."/>
            <person name="Li Y."/>
            <person name="Burt D.W."/>
            <person name="Chen H."/>
            <person name="Zhang Y."/>
            <person name="Qian W."/>
            <person name="Kim H."/>
            <person name="Gan S."/>
            <person name="Zhao Y."/>
            <person name="Li J."/>
            <person name="Yi K."/>
            <person name="Feng H."/>
            <person name="Zhu P."/>
            <person name="Li B."/>
            <person name="Liu Q."/>
            <person name="Fairley S."/>
            <person name="Magor K.E."/>
            <person name="Du Z."/>
            <person name="Hu X."/>
            <person name="Goodman L."/>
            <person name="Tafer H."/>
            <person name="Vignal A."/>
            <person name="Lee T."/>
            <person name="Kim K.W."/>
            <person name="Sheng Z."/>
            <person name="An Y."/>
            <person name="Searle S."/>
            <person name="Herrero J."/>
            <person name="Groenen M.A."/>
            <person name="Crooijmans R.P."/>
            <person name="Faraut T."/>
            <person name="Cai Q."/>
            <person name="Webster R.G."/>
            <person name="Aldridge J.R."/>
            <person name="Warren W.C."/>
            <person name="Bartschat S."/>
            <person name="Kehr S."/>
            <person name="Marz M."/>
            <person name="Stadler P.F."/>
            <person name="Smith J."/>
            <person name="Kraus R.H."/>
            <person name="Zhao Y."/>
            <person name="Ren L."/>
            <person name="Fei J."/>
            <person name="Morisson M."/>
            <person name="Kaiser P."/>
            <person name="Griffin D.K."/>
            <person name="Rao M."/>
            <person name="Pitel F."/>
            <person name="Wang J."/>
            <person name="Li N."/>
        </authorList>
    </citation>
    <scope>NUCLEOTIDE SEQUENCE [LARGE SCALE GENOMIC DNA]</scope>
</reference>
<evidence type="ECO:0000256" key="1">
    <source>
        <dbReference type="SAM" id="MobiDB-lite"/>
    </source>
</evidence>
<organism evidence="2 3">
    <name type="scientific">Anas platyrhynchos</name>
    <name type="common">Mallard</name>
    <name type="synonym">Anas boschas</name>
    <dbReference type="NCBI Taxonomy" id="8839"/>
    <lineage>
        <taxon>Eukaryota</taxon>
        <taxon>Metazoa</taxon>
        <taxon>Chordata</taxon>
        <taxon>Craniata</taxon>
        <taxon>Vertebrata</taxon>
        <taxon>Euteleostomi</taxon>
        <taxon>Archelosauria</taxon>
        <taxon>Archosauria</taxon>
        <taxon>Dinosauria</taxon>
        <taxon>Saurischia</taxon>
        <taxon>Theropoda</taxon>
        <taxon>Coelurosauria</taxon>
        <taxon>Aves</taxon>
        <taxon>Neognathae</taxon>
        <taxon>Galloanserae</taxon>
        <taxon>Anseriformes</taxon>
        <taxon>Anatidae</taxon>
        <taxon>Anatinae</taxon>
        <taxon>Anas</taxon>
    </lineage>
</organism>
<feature type="region of interest" description="Disordered" evidence="1">
    <location>
        <begin position="13"/>
        <end position="69"/>
    </location>
</feature>
<feature type="compositionally biased region" description="Polar residues" evidence="1">
    <location>
        <begin position="46"/>
        <end position="59"/>
    </location>
</feature>
<gene>
    <name evidence="2" type="ORF">Anapl_12928</name>
</gene>
<dbReference type="EMBL" id="KB742980">
    <property type="protein sequence ID" value="EOB02234.1"/>
    <property type="molecule type" value="Genomic_DNA"/>
</dbReference>
<name>R0L9A6_ANAPL</name>
<evidence type="ECO:0000313" key="3">
    <source>
        <dbReference type="Proteomes" id="UP000296049"/>
    </source>
</evidence>
<accession>R0L9A6</accession>
<feature type="compositionally biased region" description="Basic and acidic residues" evidence="1">
    <location>
        <begin position="13"/>
        <end position="23"/>
    </location>
</feature>